<dbReference type="Pfam" id="PF04535">
    <property type="entry name" value="CASP_dom"/>
    <property type="match status" value="1"/>
</dbReference>
<evidence type="ECO:0000256" key="2">
    <source>
        <dbReference type="ARBA" id="ARBA00007651"/>
    </source>
</evidence>
<organism evidence="10">
    <name type="scientific">Populus alba</name>
    <name type="common">White poplar</name>
    <dbReference type="NCBI Taxonomy" id="43335"/>
    <lineage>
        <taxon>Eukaryota</taxon>
        <taxon>Viridiplantae</taxon>
        <taxon>Streptophyta</taxon>
        <taxon>Embryophyta</taxon>
        <taxon>Tracheophyta</taxon>
        <taxon>Spermatophyta</taxon>
        <taxon>Magnoliopsida</taxon>
        <taxon>eudicotyledons</taxon>
        <taxon>Gunneridae</taxon>
        <taxon>Pentapetalae</taxon>
        <taxon>rosids</taxon>
        <taxon>fabids</taxon>
        <taxon>Malpighiales</taxon>
        <taxon>Salicaceae</taxon>
        <taxon>Saliceae</taxon>
        <taxon>Populus</taxon>
    </lineage>
</organism>
<protein>
    <recommendedName>
        <fullName evidence="8">CASP-like protein</fullName>
    </recommendedName>
</protein>
<proteinExistence type="inferred from homology"/>
<feature type="transmembrane region" description="Helical" evidence="8">
    <location>
        <begin position="134"/>
        <end position="158"/>
    </location>
</feature>
<keyword evidence="6 8" id="KW-1133">Transmembrane helix</keyword>
<evidence type="ECO:0000256" key="6">
    <source>
        <dbReference type="ARBA" id="ARBA00022989"/>
    </source>
</evidence>
<dbReference type="InterPro" id="IPR006702">
    <property type="entry name" value="CASP_dom"/>
</dbReference>
<dbReference type="EMBL" id="RCHU01000718">
    <property type="protein sequence ID" value="TKR97508.1"/>
    <property type="molecule type" value="Genomic_DNA"/>
</dbReference>
<dbReference type="AlphaFoldDB" id="A0A4U5PL51"/>
<feature type="transmembrane region" description="Helical" evidence="8">
    <location>
        <begin position="170"/>
        <end position="194"/>
    </location>
</feature>
<evidence type="ECO:0000259" key="9">
    <source>
        <dbReference type="Pfam" id="PF04535"/>
    </source>
</evidence>
<dbReference type="PANTHER" id="PTHR33573">
    <property type="entry name" value="CASP-LIKE PROTEIN 4A4"/>
    <property type="match status" value="1"/>
</dbReference>
<evidence type="ECO:0000256" key="4">
    <source>
        <dbReference type="ARBA" id="ARBA00022475"/>
    </source>
</evidence>
<reference evidence="10" key="1">
    <citation type="submission" date="2018-10" db="EMBL/GenBank/DDBJ databases">
        <title>Population genomic analysis revealed the cold adaptation of white poplar.</title>
        <authorList>
            <person name="Liu Y.-J."/>
        </authorList>
    </citation>
    <scope>NUCLEOTIDE SEQUENCE [LARGE SCALE GENOMIC DNA]</scope>
    <source>
        <strain evidence="10">PAL-ZL1</strain>
    </source>
</reference>
<name>A0A4U5PL51_POPAL</name>
<accession>A0A4U5PL51</accession>
<feature type="transmembrane region" description="Helical" evidence="8">
    <location>
        <begin position="57"/>
        <end position="75"/>
    </location>
</feature>
<comment type="subunit">
    <text evidence="3 8">Homodimer and heterodimers.</text>
</comment>
<comment type="similarity">
    <text evidence="2 8">Belongs to the Casparian strip membrane proteins (CASP) family.</text>
</comment>
<evidence type="ECO:0000256" key="8">
    <source>
        <dbReference type="RuleBase" id="RU361233"/>
    </source>
</evidence>
<keyword evidence="5 8" id="KW-0812">Transmembrane</keyword>
<feature type="transmembrane region" description="Helical" evidence="8">
    <location>
        <begin position="95"/>
        <end position="114"/>
    </location>
</feature>
<dbReference type="GO" id="GO:0005886">
    <property type="term" value="C:plasma membrane"/>
    <property type="evidence" value="ECO:0007669"/>
    <property type="project" value="UniProtKB-SubCell"/>
</dbReference>
<evidence type="ECO:0000313" key="10">
    <source>
        <dbReference type="EMBL" id="TKR97508.1"/>
    </source>
</evidence>
<evidence type="ECO:0000256" key="5">
    <source>
        <dbReference type="ARBA" id="ARBA00022692"/>
    </source>
</evidence>
<evidence type="ECO:0000256" key="3">
    <source>
        <dbReference type="ARBA" id="ARBA00011489"/>
    </source>
</evidence>
<feature type="domain" description="Casparian strip membrane protein" evidence="9">
    <location>
        <begin position="51"/>
        <end position="157"/>
    </location>
</feature>
<comment type="subcellular location">
    <subcellularLocation>
        <location evidence="1 8">Cell membrane</location>
        <topology evidence="1 8">Multi-pass membrane protein</topology>
    </subcellularLocation>
</comment>
<comment type="caution">
    <text evidence="10">The sequence shown here is derived from an EMBL/GenBank/DDBJ whole genome shotgun (WGS) entry which is preliminary data.</text>
</comment>
<evidence type="ECO:0000256" key="7">
    <source>
        <dbReference type="ARBA" id="ARBA00023136"/>
    </source>
</evidence>
<evidence type="ECO:0000256" key="1">
    <source>
        <dbReference type="ARBA" id="ARBA00004651"/>
    </source>
</evidence>
<sequence>MKQEGEMFVVACRPMAAVSPVSANSQSQQPFPTPSPFSFSDASARLSTRPPVYLSNLILRFLALVFSFVSALSLAASSSKKGSPRPSSFADYSELLYCFIASVLVFVYSAFQLFKGIWDIAQRGILISDMFSDYMSFILDQVAGYLLISSSSVAIVSIQQIDKTASILKAVIISAIVSFVTFLVIVICTLLSGYKLCKRIIW</sequence>
<keyword evidence="7 8" id="KW-0472">Membrane</keyword>
<dbReference type="STRING" id="43335.A0A4U5PL51"/>
<keyword evidence="4 8" id="KW-1003">Cell membrane</keyword>
<gene>
    <name evidence="10" type="ORF">D5086_0000211530</name>
</gene>
<dbReference type="PANTHER" id="PTHR33573:SF15">
    <property type="entry name" value="CASP-LIKE PROTEIN 4A4"/>
    <property type="match status" value="1"/>
</dbReference>